<accession>A0ABD3CWW3</accession>
<dbReference type="AlphaFoldDB" id="A0ABD3CWW3"/>
<organism evidence="1 2">
    <name type="scientific">Castilleja foliolosa</name>
    <dbReference type="NCBI Taxonomy" id="1961234"/>
    <lineage>
        <taxon>Eukaryota</taxon>
        <taxon>Viridiplantae</taxon>
        <taxon>Streptophyta</taxon>
        <taxon>Embryophyta</taxon>
        <taxon>Tracheophyta</taxon>
        <taxon>Spermatophyta</taxon>
        <taxon>Magnoliopsida</taxon>
        <taxon>eudicotyledons</taxon>
        <taxon>Gunneridae</taxon>
        <taxon>Pentapetalae</taxon>
        <taxon>asterids</taxon>
        <taxon>lamiids</taxon>
        <taxon>Lamiales</taxon>
        <taxon>Orobanchaceae</taxon>
        <taxon>Pedicularideae</taxon>
        <taxon>Castillejinae</taxon>
        <taxon>Castilleja</taxon>
    </lineage>
</organism>
<evidence type="ECO:0000313" key="1">
    <source>
        <dbReference type="EMBL" id="KAL3633811.1"/>
    </source>
</evidence>
<sequence>MATSTVRSTVKALSNLKIDDWASTAPNLRKHLHILSQQQ</sequence>
<dbReference type="Proteomes" id="UP001632038">
    <property type="component" value="Unassembled WGS sequence"/>
</dbReference>
<name>A0ABD3CWW3_9LAMI</name>
<proteinExistence type="predicted"/>
<keyword evidence="2" id="KW-1185">Reference proteome</keyword>
<comment type="caution">
    <text evidence="1">The sequence shown here is derived from an EMBL/GenBank/DDBJ whole genome shotgun (WGS) entry which is preliminary data.</text>
</comment>
<protein>
    <submittedName>
        <fullName evidence="1">Uncharacterized protein</fullName>
    </submittedName>
</protein>
<reference evidence="2" key="1">
    <citation type="journal article" date="2024" name="IScience">
        <title>Strigolactones Initiate the Formation of Haustorium-like Structures in Castilleja.</title>
        <authorList>
            <person name="Buerger M."/>
            <person name="Peterson D."/>
            <person name="Chory J."/>
        </authorList>
    </citation>
    <scope>NUCLEOTIDE SEQUENCE [LARGE SCALE GENOMIC DNA]</scope>
</reference>
<dbReference type="EMBL" id="JAVIJP010000029">
    <property type="protein sequence ID" value="KAL3633811.1"/>
    <property type="molecule type" value="Genomic_DNA"/>
</dbReference>
<gene>
    <name evidence="1" type="ORF">CASFOL_022573</name>
</gene>
<evidence type="ECO:0000313" key="2">
    <source>
        <dbReference type="Proteomes" id="UP001632038"/>
    </source>
</evidence>